<dbReference type="CDD" id="cd04301">
    <property type="entry name" value="NAT_SF"/>
    <property type="match status" value="1"/>
</dbReference>
<sequence length="144" mass="16651">MEELIELAQESDIPLMLELWRNTPGVKIGEDDELSLAVFIRRNPGTCLLIRTTEGIIGTVLGGFDGRRGYIYHLAVHHDFRGRGYGKKLMHEVIVRLKALTAKKIALFVLNNNQAAMDFYDKQNWVRRQDIKIYSLNTEEYKEK</sequence>
<evidence type="ECO:0000256" key="1">
    <source>
        <dbReference type="ARBA" id="ARBA00022679"/>
    </source>
</evidence>
<accession>A0A0W8E6C3</accession>
<organism evidence="4">
    <name type="scientific">hydrocarbon metagenome</name>
    <dbReference type="NCBI Taxonomy" id="938273"/>
    <lineage>
        <taxon>unclassified sequences</taxon>
        <taxon>metagenomes</taxon>
        <taxon>ecological metagenomes</taxon>
    </lineage>
</organism>
<comment type="caution">
    <text evidence="4">The sequence shown here is derived from an EMBL/GenBank/DDBJ whole genome shotgun (WGS) entry which is preliminary data.</text>
</comment>
<dbReference type="PANTHER" id="PTHR43420">
    <property type="entry name" value="ACETYLTRANSFERASE"/>
    <property type="match status" value="1"/>
</dbReference>
<dbReference type="InterPro" id="IPR016181">
    <property type="entry name" value="Acyl_CoA_acyltransferase"/>
</dbReference>
<dbReference type="InterPro" id="IPR000182">
    <property type="entry name" value="GNAT_dom"/>
</dbReference>
<evidence type="ECO:0000259" key="3">
    <source>
        <dbReference type="PROSITE" id="PS51186"/>
    </source>
</evidence>
<evidence type="ECO:0000313" key="4">
    <source>
        <dbReference type="EMBL" id="KUG04208.1"/>
    </source>
</evidence>
<dbReference type="AlphaFoldDB" id="A0A0W8E6C3"/>
<dbReference type="Gene3D" id="3.40.630.30">
    <property type="match status" value="1"/>
</dbReference>
<protein>
    <submittedName>
        <fullName evidence="4">Acetyltransferase</fullName>
    </submittedName>
</protein>
<dbReference type="PROSITE" id="PS51186">
    <property type="entry name" value="GNAT"/>
    <property type="match status" value="1"/>
</dbReference>
<keyword evidence="2" id="KW-0012">Acyltransferase</keyword>
<dbReference type="PANTHER" id="PTHR43420:SF44">
    <property type="entry name" value="ACETYLTRANSFERASE YPEA"/>
    <property type="match status" value="1"/>
</dbReference>
<dbReference type="GO" id="GO:0016747">
    <property type="term" value="F:acyltransferase activity, transferring groups other than amino-acyl groups"/>
    <property type="evidence" value="ECO:0007669"/>
    <property type="project" value="InterPro"/>
</dbReference>
<keyword evidence="1 4" id="KW-0808">Transferase</keyword>
<dbReference type="Pfam" id="PF00583">
    <property type="entry name" value="Acetyltransf_1"/>
    <property type="match status" value="1"/>
</dbReference>
<gene>
    <name evidence="4" type="ORF">ASZ90_018428</name>
</gene>
<dbReference type="EMBL" id="LNQE01001856">
    <property type="protein sequence ID" value="KUG04208.1"/>
    <property type="molecule type" value="Genomic_DNA"/>
</dbReference>
<reference evidence="4" key="1">
    <citation type="journal article" date="2015" name="Proc. Natl. Acad. Sci. U.S.A.">
        <title>Networks of energetic and metabolic interactions define dynamics in microbial communities.</title>
        <authorList>
            <person name="Embree M."/>
            <person name="Liu J.K."/>
            <person name="Al-Bassam M.M."/>
            <person name="Zengler K."/>
        </authorList>
    </citation>
    <scope>NUCLEOTIDE SEQUENCE</scope>
</reference>
<proteinExistence type="predicted"/>
<dbReference type="SUPFAM" id="SSF55729">
    <property type="entry name" value="Acyl-CoA N-acyltransferases (Nat)"/>
    <property type="match status" value="1"/>
</dbReference>
<feature type="domain" description="N-acetyltransferase" evidence="3">
    <location>
        <begin position="3"/>
        <end position="144"/>
    </location>
</feature>
<name>A0A0W8E6C3_9ZZZZ</name>
<dbReference type="InterPro" id="IPR050680">
    <property type="entry name" value="YpeA/RimI_acetyltransf"/>
</dbReference>
<evidence type="ECO:0000256" key="2">
    <source>
        <dbReference type="ARBA" id="ARBA00023315"/>
    </source>
</evidence>